<feature type="compositionally biased region" description="Pro residues" evidence="1">
    <location>
        <begin position="209"/>
        <end position="219"/>
    </location>
</feature>
<dbReference type="Pfam" id="PF07444">
    <property type="entry name" value="Ycf66_N"/>
    <property type="match status" value="1"/>
</dbReference>
<evidence type="ECO:0000256" key="1">
    <source>
        <dbReference type="SAM" id="MobiDB-lite"/>
    </source>
</evidence>
<feature type="transmembrane region" description="Helical" evidence="2">
    <location>
        <begin position="56"/>
        <end position="78"/>
    </location>
</feature>
<dbReference type="OrthoDB" id="532877at2"/>
<feature type="region of interest" description="Disordered" evidence="1">
    <location>
        <begin position="183"/>
        <end position="219"/>
    </location>
</feature>
<name>A0A433VPW5_9CYAN</name>
<evidence type="ECO:0000313" key="4">
    <source>
        <dbReference type="Proteomes" id="UP000271624"/>
    </source>
</evidence>
<evidence type="ECO:0000256" key="2">
    <source>
        <dbReference type="SAM" id="Phobius"/>
    </source>
</evidence>
<accession>A0A433VPW5</accession>
<dbReference type="InterPro" id="IPR010004">
    <property type="entry name" value="Uncharacterised_Ycf66"/>
</dbReference>
<dbReference type="Proteomes" id="UP000271624">
    <property type="component" value="Unassembled WGS sequence"/>
</dbReference>
<dbReference type="EMBL" id="RSCL01000003">
    <property type="protein sequence ID" value="RUT08183.1"/>
    <property type="molecule type" value="Genomic_DNA"/>
</dbReference>
<keyword evidence="2" id="KW-0472">Membrane</keyword>
<gene>
    <name evidence="3" type="ORF">DSM106972_013510</name>
</gene>
<feature type="transmembrane region" description="Helical" evidence="2">
    <location>
        <begin position="6"/>
        <end position="24"/>
    </location>
</feature>
<dbReference type="AlphaFoldDB" id="A0A433VPW5"/>
<keyword evidence="2" id="KW-1133">Transmembrane helix</keyword>
<comment type="caution">
    <text evidence="3">The sequence shown here is derived from an EMBL/GenBank/DDBJ whole genome shotgun (WGS) entry which is preliminary data.</text>
</comment>
<feature type="transmembrane region" description="Helical" evidence="2">
    <location>
        <begin position="33"/>
        <end position="50"/>
    </location>
</feature>
<organism evidence="3 4">
    <name type="scientific">Dulcicalothrix desertica PCC 7102</name>
    <dbReference type="NCBI Taxonomy" id="232991"/>
    <lineage>
        <taxon>Bacteria</taxon>
        <taxon>Bacillati</taxon>
        <taxon>Cyanobacteriota</taxon>
        <taxon>Cyanophyceae</taxon>
        <taxon>Nostocales</taxon>
        <taxon>Calotrichaceae</taxon>
        <taxon>Dulcicalothrix</taxon>
    </lineage>
</organism>
<protein>
    <recommendedName>
        <fullName evidence="5">Ycf66 family protein</fullName>
    </recommendedName>
</protein>
<feature type="compositionally biased region" description="Low complexity" evidence="1">
    <location>
        <begin position="196"/>
        <end position="208"/>
    </location>
</feature>
<keyword evidence="4" id="KW-1185">Reference proteome</keyword>
<sequence length="219" mass="23590">MLAYVLALAVGIGSIALYLAAFFFPEIHKKNDFIWSGVGFFYALVLWIFARRIGGGLLLGHIASVSLLYWFGWQTFALRRQIVPASQRTPLPSAEEVKAKVDGNKFSLPQSLGQLQRSITGAFSGAKNKAQETIKKAKPQDTTSATASPTQIIDALIEEAPTTPAPKANIVNSTIEIIPAPTAETKIAEPIPPSPEIVEPTQATTEEAPTPPVEEPPTQ</sequence>
<proteinExistence type="predicted"/>
<evidence type="ECO:0000313" key="3">
    <source>
        <dbReference type="EMBL" id="RUT08183.1"/>
    </source>
</evidence>
<evidence type="ECO:0008006" key="5">
    <source>
        <dbReference type="Google" id="ProtNLM"/>
    </source>
</evidence>
<keyword evidence="2" id="KW-0812">Transmembrane</keyword>
<dbReference type="RefSeq" id="WP_127080030.1">
    <property type="nucleotide sequence ID" value="NZ_RSCL01000003.1"/>
</dbReference>
<reference evidence="3" key="1">
    <citation type="submission" date="2018-12" db="EMBL/GenBank/DDBJ databases">
        <authorList>
            <person name="Will S."/>
            <person name="Neumann-Schaal M."/>
            <person name="Henke P."/>
        </authorList>
    </citation>
    <scope>NUCLEOTIDE SEQUENCE</scope>
    <source>
        <strain evidence="3">PCC 7102</strain>
    </source>
</reference>
<reference evidence="3" key="2">
    <citation type="journal article" date="2019" name="Genome Biol. Evol.">
        <title>Day and night: Metabolic profiles and evolutionary relationships of six axenic non-marine cyanobacteria.</title>
        <authorList>
            <person name="Will S.E."/>
            <person name="Henke P."/>
            <person name="Boedeker C."/>
            <person name="Huang S."/>
            <person name="Brinkmann H."/>
            <person name="Rohde M."/>
            <person name="Jarek M."/>
            <person name="Friedl T."/>
            <person name="Seufert S."/>
            <person name="Schumacher M."/>
            <person name="Overmann J."/>
            <person name="Neumann-Schaal M."/>
            <person name="Petersen J."/>
        </authorList>
    </citation>
    <scope>NUCLEOTIDE SEQUENCE [LARGE SCALE GENOMIC DNA]</scope>
    <source>
        <strain evidence="3">PCC 7102</strain>
    </source>
</reference>